<feature type="coiled-coil region" evidence="1">
    <location>
        <begin position="12"/>
        <end position="203"/>
    </location>
</feature>
<keyword evidence="5" id="KW-1185">Reference proteome</keyword>
<keyword evidence="1" id="KW-0175">Coiled coil</keyword>
<feature type="compositionally biased region" description="Gly residues" evidence="2">
    <location>
        <begin position="244"/>
        <end position="258"/>
    </location>
</feature>
<protein>
    <submittedName>
        <fullName evidence="4">Uncharacterized protein</fullName>
    </submittedName>
</protein>
<sequence>MDESYETPQETIARLREELIELNASVNDEFNTAGSLRNKNEELTKRDEQLSNELKRLQDENETLMDELNTREIQLNEGNNTIEVRDREIGSLKNELRLSEARIQELNAELSDKEEVIKAREAEIQRRQERSKQHEHDTIEAKKTLDAANERIADLEERNESIPGLHDIIDDLNANIHQLDADIEAIEAQKDEMESRLAYYDKLATEAGQPTAQEVHDAEEERKRVARQRFPDLDLSDDDELVGGPFGTGNGGGSGNGSGEEHSSGDVVPPTEPESEQQQQQQQQQQAAPTIATSAPTHSISVDAGTQSPAEWLPDPQILIIDQPHPPDSQPIPTGSGSGTDGPHTHTHIHTTTTTLPFSAGSFKNVPPFWFQIVTFLVLLFAAVLAQSMWQQRRVWLAANDTTRAWVVAARRGGVEGRWYGGYGSGSGGLGRGRGLRW</sequence>
<dbReference type="GO" id="GO:0004674">
    <property type="term" value="F:protein serine/threonine kinase activity"/>
    <property type="evidence" value="ECO:0007669"/>
    <property type="project" value="TreeGrafter"/>
</dbReference>
<feature type="compositionally biased region" description="Basic and acidic residues" evidence="2">
    <location>
        <begin position="214"/>
        <end position="223"/>
    </location>
</feature>
<gene>
    <name evidence="4" type="ORF">K402DRAFT_391455</name>
</gene>
<dbReference type="GO" id="GO:0005737">
    <property type="term" value="C:cytoplasm"/>
    <property type="evidence" value="ECO:0007669"/>
    <property type="project" value="TreeGrafter"/>
</dbReference>
<dbReference type="EMBL" id="ML977147">
    <property type="protein sequence ID" value="KAF1988745.1"/>
    <property type="molecule type" value="Genomic_DNA"/>
</dbReference>
<dbReference type="GO" id="GO:0005856">
    <property type="term" value="C:cytoskeleton"/>
    <property type="evidence" value="ECO:0007669"/>
    <property type="project" value="TreeGrafter"/>
</dbReference>
<reference evidence="4" key="1">
    <citation type="journal article" date="2020" name="Stud. Mycol.">
        <title>101 Dothideomycetes genomes: a test case for predicting lifestyles and emergence of pathogens.</title>
        <authorList>
            <person name="Haridas S."/>
            <person name="Albert R."/>
            <person name="Binder M."/>
            <person name="Bloem J."/>
            <person name="Labutti K."/>
            <person name="Salamov A."/>
            <person name="Andreopoulos B."/>
            <person name="Baker S."/>
            <person name="Barry K."/>
            <person name="Bills G."/>
            <person name="Bluhm B."/>
            <person name="Cannon C."/>
            <person name="Castanera R."/>
            <person name="Culley D."/>
            <person name="Daum C."/>
            <person name="Ezra D."/>
            <person name="Gonzalez J."/>
            <person name="Henrissat B."/>
            <person name="Kuo A."/>
            <person name="Liang C."/>
            <person name="Lipzen A."/>
            <person name="Lutzoni F."/>
            <person name="Magnuson J."/>
            <person name="Mondo S."/>
            <person name="Nolan M."/>
            <person name="Ohm R."/>
            <person name="Pangilinan J."/>
            <person name="Park H.-J."/>
            <person name="Ramirez L."/>
            <person name="Alfaro M."/>
            <person name="Sun H."/>
            <person name="Tritt A."/>
            <person name="Yoshinaga Y."/>
            <person name="Zwiers L.-H."/>
            <person name="Turgeon B."/>
            <person name="Goodwin S."/>
            <person name="Spatafora J."/>
            <person name="Crous P."/>
            <person name="Grigoriev I."/>
        </authorList>
    </citation>
    <scope>NUCLEOTIDE SEQUENCE</scope>
    <source>
        <strain evidence="4">CBS 113979</strain>
    </source>
</reference>
<name>A0A6G1H6G2_9PEZI</name>
<keyword evidence="3" id="KW-0472">Membrane</keyword>
<dbReference type="InterPro" id="IPR050839">
    <property type="entry name" value="Rho-assoc_Ser/Thr_Kinase"/>
</dbReference>
<dbReference type="GO" id="GO:0031032">
    <property type="term" value="P:actomyosin structure organization"/>
    <property type="evidence" value="ECO:0007669"/>
    <property type="project" value="TreeGrafter"/>
</dbReference>
<feature type="region of interest" description="Disordered" evidence="2">
    <location>
        <begin position="319"/>
        <end position="344"/>
    </location>
</feature>
<keyword evidence="3" id="KW-1133">Transmembrane helix</keyword>
<dbReference type="Gene3D" id="1.10.287.1490">
    <property type="match status" value="1"/>
</dbReference>
<accession>A0A6G1H6G2</accession>
<dbReference type="Proteomes" id="UP000800041">
    <property type="component" value="Unassembled WGS sequence"/>
</dbReference>
<dbReference type="PANTHER" id="PTHR22988:SF75">
    <property type="entry name" value="MYOSIN-16-LIKE"/>
    <property type="match status" value="1"/>
</dbReference>
<evidence type="ECO:0000313" key="5">
    <source>
        <dbReference type="Proteomes" id="UP000800041"/>
    </source>
</evidence>
<proteinExistence type="predicted"/>
<feature type="compositionally biased region" description="Low complexity" evidence="2">
    <location>
        <begin position="277"/>
        <end position="286"/>
    </location>
</feature>
<organism evidence="4 5">
    <name type="scientific">Aulographum hederae CBS 113979</name>
    <dbReference type="NCBI Taxonomy" id="1176131"/>
    <lineage>
        <taxon>Eukaryota</taxon>
        <taxon>Fungi</taxon>
        <taxon>Dikarya</taxon>
        <taxon>Ascomycota</taxon>
        <taxon>Pezizomycotina</taxon>
        <taxon>Dothideomycetes</taxon>
        <taxon>Pleosporomycetidae</taxon>
        <taxon>Aulographales</taxon>
        <taxon>Aulographaceae</taxon>
    </lineage>
</organism>
<evidence type="ECO:0000256" key="1">
    <source>
        <dbReference type="SAM" id="Coils"/>
    </source>
</evidence>
<feature type="region of interest" description="Disordered" evidence="2">
    <location>
        <begin position="208"/>
        <end position="294"/>
    </location>
</feature>
<dbReference type="AlphaFoldDB" id="A0A6G1H6G2"/>
<evidence type="ECO:0000256" key="3">
    <source>
        <dbReference type="SAM" id="Phobius"/>
    </source>
</evidence>
<keyword evidence="3" id="KW-0812">Transmembrane</keyword>
<evidence type="ECO:0000313" key="4">
    <source>
        <dbReference type="EMBL" id="KAF1988745.1"/>
    </source>
</evidence>
<evidence type="ECO:0000256" key="2">
    <source>
        <dbReference type="SAM" id="MobiDB-lite"/>
    </source>
</evidence>
<dbReference type="PANTHER" id="PTHR22988">
    <property type="entry name" value="MYOTONIC DYSTROPHY S/T KINASE-RELATED"/>
    <property type="match status" value="1"/>
</dbReference>
<feature type="transmembrane region" description="Helical" evidence="3">
    <location>
        <begin position="369"/>
        <end position="386"/>
    </location>
</feature>